<dbReference type="EMBL" id="JRAA01000001">
    <property type="protein sequence ID" value="KHF25526.1"/>
    <property type="molecule type" value="Genomic_DNA"/>
</dbReference>
<sequence>MLRRGTSVITVNKRLARQLEQDFAAQQEASAWASIELLPWQAWLMQQYQQLIANGKTAAMPLSALQEKLLWEEIAADWNQKQSSDHILLRPTVAAANAANAWQTLNDWQLDGSSLEEFMWQAETRLLLEWMESFKRRCDDNGVISHSRIPALLLDAYIHDDIAVPEQLVLAGFDDYTPLQHTFLTQLETRGCELYELKQIGKEGKACITACATPEQEVEAAAAWASRELQNNPDARIGVVILDLQQRSKQAARIFRYHLHPEQIVQDDSDQQRLFNITLGQPLADQAIIRDALLMLQLCYGRLNSSDITRLLHSRFLGEYNSESMHLATLDLQLRERGILDCSLEQLSNWTAKELQTHRLAERLQQLKLLPGDPKQLSHAALAKRFVDILGIAGWPGEQTLNQREYLARESFSQLLDSFSRLDRISPPASGQHALQRLTQMARETPFHHQAGDAPIQVMGLLEAGGQNFDALWVTGMTLDQWPPAPKPNPMLPLQLQREQMMPRSSAARELHIAEKVTERLRCAAPHVIFSHAKIDGESELLPSNLVADLPLAADVKYQHPLFQNTESIKLESLADNKAPKIDTAGEHVIHGGVAVIRDQSQCPFQAFARHRLHARKPQETAPGIDPGTKGTLLHDALEILWKQLQNSKRLHKCDDETCRHMVTASVAHAAGKHNLDLHAGKRMAQLEQKRLERLLIQWLELEKQRPPFSVIECEARHQAQLAGLSFNIRIDRIDKLENGCNAVIDYKSSQHANPGWENERPGEPQLPIYATQSKHEICAAVLAYVRSGKCEMRGLAEDKSMLGSKTAEVEEWQALLDTWKFSLHDIASEIVHGRADPTPSPQACRYCELDSLCRKADTERFSLEEEDAS</sequence>
<organism evidence="2 3">
    <name type="scientific">Solemya velum gill symbiont</name>
    <dbReference type="NCBI Taxonomy" id="2340"/>
    <lineage>
        <taxon>Bacteria</taxon>
        <taxon>Pseudomonadati</taxon>
        <taxon>Pseudomonadota</taxon>
        <taxon>Gammaproteobacteria</taxon>
        <taxon>sulfur-oxidizing symbionts</taxon>
    </lineage>
</organism>
<name>A0A0B0HDK3_SOVGS</name>
<dbReference type="InterPro" id="IPR027417">
    <property type="entry name" value="P-loop_NTPase"/>
</dbReference>
<dbReference type="STRING" id="2340.JV46_14230"/>
<evidence type="ECO:0000313" key="3">
    <source>
        <dbReference type="Proteomes" id="UP000030856"/>
    </source>
</evidence>
<dbReference type="Gene3D" id="3.90.320.10">
    <property type="match status" value="1"/>
</dbReference>
<evidence type="ECO:0000259" key="1">
    <source>
        <dbReference type="Pfam" id="PF12705"/>
    </source>
</evidence>
<dbReference type="NCBIfam" id="TIGR03623">
    <property type="entry name" value="probable DNA repair protein"/>
    <property type="match status" value="1"/>
</dbReference>
<protein>
    <submittedName>
        <fullName evidence="2">DNA repair protein</fullName>
    </submittedName>
</protein>
<evidence type="ECO:0000313" key="2">
    <source>
        <dbReference type="EMBL" id="KHF25526.1"/>
    </source>
</evidence>
<dbReference type="Pfam" id="PF12705">
    <property type="entry name" value="PDDEXK_1"/>
    <property type="match status" value="1"/>
</dbReference>
<proteinExistence type="predicted"/>
<comment type="caution">
    <text evidence="2">The sequence shown here is derived from an EMBL/GenBank/DDBJ whole genome shotgun (WGS) entry which is preliminary data.</text>
</comment>
<dbReference type="AlphaFoldDB" id="A0A0B0HDK3"/>
<dbReference type="SUPFAM" id="SSF52540">
    <property type="entry name" value="P-loop containing nucleoside triphosphate hydrolases"/>
    <property type="match status" value="1"/>
</dbReference>
<dbReference type="InterPro" id="IPR038726">
    <property type="entry name" value="PDDEXK_AddAB-type"/>
</dbReference>
<accession>A0A0B0HDK3</accession>
<keyword evidence="3" id="KW-1185">Reference proteome</keyword>
<dbReference type="eggNOG" id="COG3857">
    <property type="taxonomic scope" value="Bacteria"/>
</dbReference>
<reference evidence="2 3" key="1">
    <citation type="journal article" date="2014" name="BMC Genomics">
        <title>The genome of the intracellular bacterium of the coastal bivalve, Solemya velum: a blueprint for thriving in and out of symbiosis.</title>
        <authorList>
            <person name="Dmytrenko O."/>
            <person name="Russell S.L."/>
            <person name="Loo W.T."/>
            <person name="Fontanez K.M."/>
            <person name="Liao L."/>
            <person name="Roeselers G."/>
            <person name="Sharma R."/>
            <person name="Stewart F.J."/>
            <person name="Newton I.L."/>
            <person name="Woyke T."/>
            <person name="Wu D."/>
            <person name="Lang J.M."/>
            <person name="Eisen J.A."/>
            <person name="Cavanaugh C.M."/>
        </authorList>
    </citation>
    <scope>NUCLEOTIDE SEQUENCE [LARGE SCALE GENOMIC DNA]</scope>
    <source>
        <strain evidence="2 3">WH</strain>
    </source>
</reference>
<feature type="domain" description="PD-(D/E)XK endonuclease-like" evidence="1">
    <location>
        <begin position="601"/>
        <end position="855"/>
    </location>
</feature>
<dbReference type="InterPro" id="IPR019925">
    <property type="entry name" value="DNA_repair_protein_predicted"/>
</dbReference>
<dbReference type="PATRIC" id="fig|2340.3.peg.47"/>
<dbReference type="InterPro" id="IPR011604">
    <property type="entry name" value="PDDEXK-like_dom_sf"/>
</dbReference>
<gene>
    <name evidence="2" type="ORF">JV46_14230</name>
</gene>
<dbReference type="Proteomes" id="UP000030856">
    <property type="component" value="Unassembled WGS sequence"/>
</dbReference>